<dbReference type="InterPro" id="IPR004638">
    <property type="entry name" value="EmrB-like"/>
</dbReference>
<dbReference type="SUPFAM" id="SSF103473">
    <property type="entry name" value="MFS general substrate transporter"/>
    <property type="match status" value="1"/>
</dbReference>
<feature type="transmembrane region" description="Helical" evidence="9">
    <location>
        <begin position="331"/>
        <end position="349"/>
    </location>
</feature>
<dbReference type="AlphaFoldDB" id="A0A8J7WKD5"/>
<dbReference type="InterPro" id="IPR001958">
    <property type="entry name" value="Tet-R_TetA/multi-R_MdtG-like"/>
</dbReference>
<dbReference type="EMBL" id="JAGSXH010000017">
    <property type="protein sequence ID" value="MBS2962928.1"/>
    <property type="molecule type" value="Genomic_DNA"/>
</dbReference>
<evidence type="ECO:0000256" key="5">
    <source>
        <dbReference type="ARBA" id="ARBA00022692"/>
    </source>
</evidence>
<dbReference type="GO" id="GO:0005886">
    <property type="term" value="C:plasma membrane"/>
    <property type="evidence" value="ECO:0007669"/>
    <property type="project" value="UniProtKB-SubCell"/>
</dbReference>
<keyword evidence="5 9" id="KW-0812">Transmembrane</keyword>
<evidence type="ECO:0000256" key="8">
    <source>
        <dbReference type="SAM" id="MobiDB-lite"/>
    </source>
</evidence>
<feature type="transmembrane region" description="Helical" evidence="9">
    <location>
        <begin position="77"/>
        <end position="94"/>
    </location>
</feature>
<dbReference type="PROSITE" id="PS00216">
    <property type="entry name" value="SUGAR_TRANSPORT_1"/>
    <property type="match status" value="1"/>
</dbReference>
<dbReference type="InterPro" id="IPR036259">
    <property type="entry name" value="MFS_trans_sf"/>
</dbReference>
<evidence type="ECO:0000313" key="12">
    <source>
        <dbReference type="Proteomes" id="UP000677913"/>
    </source>
</evidence>
<feature type="transmembrane region" description="Helical" evidence="9">
    <location>
        <begin position="38"/>
        <end position="62"/>
    </location>
</feature>
<dbReference type="InterPro" id="IPR011701">
    <property type="entry name" value="MFS"/>
</dbReference>
<dbReference type="Pfam" id="PF07690">
    <property type="entry name" value="MFS_1"/>
    <property type="match status" value="1"/>
</dbReference>
<feature type="domain" description="Major facilitator superfamily (MFS) profile" evidence="10">
    <location>
        <begin position="40"/>
        <end position="498"/>
    </location>
</feature>
<proteinExistence type="inferred from homology"/>
<comment type="caution">
    <text evidence="11">The sequence shown here is derived from an EMBL/GenBank/DDBJ whole genome shotgun (WGS) entry which is preliminary data.</text>
</comment>
<dbReference type="Proteomes" id="UP000677913">
    <property type="component" value="Unassembled WGS sequence"/>
</dbReference>
<name>A0A8J7WKD5_9ACTN</name>
<feature type="transmembrane region" description="Helical" evidence="9">
    <location>
        <begin position="361"/>
        <end position="381"/>
    </location>
</feature>
<feature type="transmembrane region" description="Helical" evidence="9">
    <location>
        <begin position="393"/>
        <end position="415"/>
    </location>
</feature>
<feature type="transmembrane region" description="Helical" evidence="9">
    <location>
        <begin position="226"/>
        <end position="245"/>
    </location>
</feature>
<keyword evidence="6 9" id="KW-1133">Transmembrane helix</keyword>
<evidence type="ECO:0000313" key="11">
    <source>
        <dbReference type="EMBL" id="MBS2962928.1"/>
    </source>
</evidence>
<feature type="transmembrane region" description="Helical" evidence="9">
    <location>
        <begin position="135"/>
        <end position="153"/>
    </location>
</feature>
<feature type="transmembrane region" description="Helical" evidence="9">
    <location>
        <begin position="257"/>
        <end position="275"/>
    </location>
</feature>
<dbReference type="Gene3D" id="1.20.1250.20">
    <property type="entry name" value="MFS general substrate transporter like domains"/>
    <property type="match status" value="1"/>
</dbReference>
<dbReference type="RefSeq" id="WP_211466127.1">
    <property type="nucleotide sequence ID" value="NZ_JAGSXH010000017.1"/>
</dbReference>
<feature type="transmembrane region" description="Helical" evidence="9">
    <location>
        <begin position="165"/>
        <end position="187"/>
    </location>
</feature>
<feature type="transmembrane region" description="Helical" evidence="9">
    <location>
        <begin position="106"/>
        <end position="123"/>
    </location>
</feature>
<dbReference type="NCBIfam" id="TIGR00711">
    <property type="entry name" value="efflux_EmrB"/>
    <property type="match status" value="1"/>
</dbReference>
<keyword evidence="4" id="KW-1003">Cell membrane</keyword>
<feature type="transmembrane region" description="Helical" evidence="9">
    <location>
        <begin position="296"/>
        <end position="319"/>
    </location>
</feature>
<dbReference type="CDD" id="cd17321">
    <property type="entry name" value="MFS_MMR_MDR_like"/>
    <property type="match status" value="1"/>
</dbReference>
<gene>
    <name evidence="11" type="ORF">KGA66_07730</name>
</gene>
<dbReference type="PROSITE" id="PS50850">
    <property type="entry name" value="MFS"/>
    <property type="match status" value="1"/>
</dbReference>
<keyword evidence="12" id="KW-1185">Reference proteome</keyword>
<feature type="transmembrane region" description="Helical" evidence="9">
    <location>
        <begin position="436"/>
        <end position="455"/>
    </location>
</feature>
<evidence type="ECO:0000256" key="9">
    <source>
        <dbReference type="SAM" id="Phobius"/>
    </source>
</evidence>
<dbReference type="PRINTS" id="PR01035">
    <property type="entry name" value="TCRTETA"/>
</dbReference>
<feature type="region of interest" description="Disordered" evidence="8">
    <location>
        <begin position="1"/>
        <end position="28"/>
    </location>
</feature>
<feature type="compositionally biased region" description="Low complexity" evidence="8">
    <location>
        <begin position="1"/>
        <end position="21"/>
    </location>
</feature>
<protein>
    <submittedName>
        <fullName evidence="11">MFS transporter</fullName>
    </submittedName>
</protein>
<dbReference type="InterPro" id="IPR005829">
    <property type="entry name" value="Sugar_transporter_CS"/>
</dbReference>
<sequence>MTDTATAGEPRPAAAAGSAARAPHETGPVENVHHARRWLILAVIGIAQLMIVLDATIVTIALPDAQKALGFNNGDRQWIVTAYSLAFGGLLLFSGRLADLIGRKRTFILGLIGFGLASALGGAAPNFEVLVTARALQGAAGALLAPAALSLLTTTFTEPKERGTAFAVFGGIAGSGAAIGMLLGGLLTEYFNWRWTLFVNVGFTFVALAGAFTLLHTQRSAHRPRLDLFGTVIVSGALFCLVYGFSNAASHPWSAPSTWVFLVAAAVGLTVFGWWQTRTAHPLLPLRILLDRDRGGSFAAVFISGAGMFGVFLFLTYYLQTMLGYSPVRTGLAFLPMVAILMLAATLATTRLLGAVGARPLVTLGMALSAAGMAWLTGIAVTTSYTTHILGPLLIVGVGIGLVIAPAMSVATFGVDPDDAGVASALVNTMQQIGGSIGTALLNTLATAAATSYLVGRRPTPPVLAQAQLHSYTTAFWWSAGIFALGAIVSGLLLRPGVQHSTGGPDAAPAVHT</sequence>
<evidence type="ECO:0000256" key="6">
    <source>
        <dbReference type="ARBA" id="ARBA00022989"/>
    </source>
</evidence>
<feature type="transmembrane region" description="Helical" evidence="9">
    <location>
        <begin position="475"/>
        <end position="494"/>
    </location>
</feature>
<feature type="transmembrane region" description="Helical" evidence="9">
    <location>
        <begin position="193"/>
        <end position="214"/>
    </location>
</feature>
<dbReference type="GO" id="GO:0022857">
    <property type="term" value="F:transmembrane transporter activity"/>
    <property type="evidence" value="ECO:0007669"/>
    <property type="project" value="InterPro"/>
</dbReference>
<evidence type="ECO:0000256" key="4">
    <source>
        <dbReference type="ARBA" id="ARBA00022475"/>
    </source>
</evidence>
<keyword evidence="7 9" id="KW-0472">Membrane</keyword>
<comment type="similarity">
    <text evidence="2">Belongs to the major facilitator superfamily. TCR/Tet family.</text>
</comment>
<dbReference type="Gene3D" id="1.20.1720.10">
    <property type="entry name" value="Multidrug resistance protein D"/>
    <property type="match status" value="1"/>
</dbReference>
<evidence type="ECO:0000256" key="2">
    <source>
        <dbReference type="ARBA" id="ARBA00007520"/>
    </source>
</evidence>
<accession>A0A8J7WKD5</accession>
<comment type="subcellular location">
    <subcellularLocation>
        <location evidence="1">Cell membrane</location>
        <topology evidence="1">Multi-pass membrane protein</topology>
    </subcellularLocation>
</comment>
<evidence type="ECO:0000256" key="7">
    <source>
        <dbReference type="ARBA" id="ARBA00023136"/>
    </source>
</evidence>
<evidence type="ECO:0000256" key="3">
    <source>
        <dbReference type="ARBA" id="ARBA00022448"/>
    </source>
</evidence>
<dbReference type="PANTHER" id="PTHR42718">
    <property type="entry name" value="MAJOR FACILITATOR SUPERFAMILY MULTIDRUG TRANSPORTER MFSC"/>
    <property type="match status" value="1"/>
</dbReference>
<keyword evidence="3" id="KW-0813">Transport</keyword>
<organism evidence="11 12">
    <name type="scientific">Actinocrinis puniceicyclus</name>
    <dbReference type="NCBI Taxonomy" id="977794"/>
    <lineage>
        <taxon>Bacteria</taxon>
        <taxon>Bacillati</taxon>
        <taxon>Actinomycetota</taxon>
        <taxon>Actinomycetes</taxon>
        <taxon>Catenulisporales</taxon>
        <taxon>Actinospicaceae</taxon>
        <taxon>Actinocrinis</taxon>
    </lineage>
</organism>
<evidence type="ECO:0000256" key="1">
    <source>
        <dbReference type="ARBA" id="ARBA00004651"/>
    </source>
</evidence>
<dbReference type="PANTHER" id="PTHR42718:SF46">
    <property type="entry name" value="BLR6921 PROTEIN"/>
    <property type="match status" value="1"/>
</dbReference>
<dbReference type="InterPro" id="IPR020846">
    <property type="entry name" value="MFS_dom"/>
</dbReference>
<reference evidence="11" key="1">
    <citation type="submission" date="2021-04" db="EMBL/GenBank/DDBJ databases">
        <title>Genome based classification of Actinospica acidithermotolerans sp. nov., an actinobacterium isolated from an Indonesian hot spring.</title>
        <authorList>
            <person name="Kusuma A.B."/>
            <person name="Putra K.E."/>
            <person name="Nafisah S."/>
            <person name="Loh J."/>
            <person name="Nouioui I."/>
            <person name="Goodfellow M."/>
        </authorList>
    </citation>
    <scope>NUCLEOTIDE SEQUENCE</scope>
    <source>
        <strain evidence="11">DSM 45618</strain>
    </source>
</reference>
<evidence type="ECO:0000259" key="10">
    <source>
        <dbReference type="PROSITE" id="PS50850"/>
    </source>
</evidence>